<dbReference type="InterPro" id="IPR044730">
    <property type="entry name" value="RNase_H-like_dom_plant"/>
</dbReference>
<dbReference type="PANTHER" id="PTHR47723">
    <property type="entry name" value="OS05G0353850 PROTEIN"/>
    <property type="match status" value="1"/>
</dbReference>
<dbReference type="InterPro" id="IPR036397">
    <property type="entry name" value="RNaseH_sf"/>
</dbReference>
<organism evidence="2 3">
    <name type="scientific">Eucalyptus globulus</name>
    <name type="common">Tasmanian blue gum</name>
    <dbReference type="NCBI Taxonomy" id="34317"/>
    <lineage>
        <taxon>Eukaryota</taxon>
        <taxon>Viridiplantae</taxon>
        <taxon>Streptophyta</taxon>
        <taxon>Embryophyta</taxon>
        <taxon>Tracheophyta</taxon>
        <taxon>Spermatophyta</taxon>
        <taxon>Magnoliopsida</taxon>
        <taxon>eudicotyledons</taxon>
        <taxon>Gunneridae</taxon>
        <taxon>Pentapetalae</taxon>
        <taxon>rosids</taxon>
        <taxon>malvids</taxon>
        <taxon>Myrtales</taxon>
        <taxon>Myrtaceae</taxon>
        <taxon>Myrtoideae</taxon>
        <taxon>Eucalypteae</taxon>
        <taxon>Eucalyptus</taxon>
    </lineage>
</organism>
<sequence length="163" mass="17593">MPVKWKPPDLGWVKINVDGAFKAATNDGSAAGVCRDARGVLLGGFARAVKLQSAFHAETLAICEAPEFAAKWEKERGARVSAIEFDCLTAVQMLLGIDPAPWEVNDIVKEGRAVLSSPPLLCLTDGPRDLNKTTDWIVKATTPVSILELGFKPPTISFRSSLF</sequence>
<dbReference type="Gene3D" id="3.30.420.10">
    <property type="entry name" value="Ribonuclease H-like superfamily/Ribonuclease H"/>
    <property type="match status" value="1"/>
</dbReference>
<evidence type="ECO:0000313" key="3">
    <source>
        <dbReference type="Proteomes" id="UP001634007"/>
    </source>
</evidence>
<dbReference type="InterPro" id="IPR012337">
    <property type="entry name" value="RNaseH-like_sf"/>
</dbReference>
<comment type="caution">
    <text evidence="2">The sequence shown here is derived from an EMBL/GenBank/DDBJ whole genome shotgun (WGS) entry which is preliminary data.</text>
</comment>
<dbReference type="InterPro" id="IPR053151">
    <property type="entry name" value="RNase_H-like"/>
</dbReference>
<dbReference type="Proteomes" id="UP001634007">
    <property type="component" value="Unassembled WGS sequence"/>
</dbReference>
<evidence type="ECO:0000313" key="2">
    <source>
        <dbReference type="EMBL" id="KAL3740399.1"/>
    </source>
</evidence>
<accession>A0ABD3KQ21</accession>
<protein>
    <recommendedName>
        <fullName evidence="1">RNase H type-1 domain-containing protein</fullName>
    </recommendedName>
</protein>
<dbReference type="AlphaFoldDB" id="A0ABD3KQ21"/>
<feature type="domain" description="RNase H type-1" evidence="1">
    <location>
        <begin position="16"/>
        <end position="139"/>
    </location>
</feature>
<dbReference type="Pfam" id="PF13456">
    <property type="entry name" value="RVT_3"/>
    <property type="match status" value="1"/>
</dbReference>
<dbReference type="SUPFAM" id="SSF53098">
    <property type="entry name" value="Ribonuclease H-like"/>
    <property type="match status" value="1"/>
</dbReference>
<dbReference type="InterPro" id="IPR002156">
    <property type="entry name" value="RNaseH_domain"/>
</dbReference>
<evidence type="ECO:0000259" key="1">
    <source>
        <dbReference type="Pfam" id="PF13456"/>
    </source>
</evidence>
<gene>
    <name evidence="2" type="ORF">ACJRO7_021648</name>
</gene>
<reference evidence="2 3" key="1">
    <citation type="submission" date="2024-11" db="EMBL/GenBank/DDBJ databases">
        <title>Chromosome-level genome assembly of Eucalyptus globulus Labill. provides insights into its genome evolution.</title>
        <authorList>
            <person name="Li X."/>
        </authorList>
    </citation>
    <scope>NUCLEOTIDE SEQUENCE [LARGE SCALE GENOMIC DNA]</scope>
    <source>
        <strain evidence="2">CL2024</strain>
        <tissue evidence="2">Fresh tender leaves</tissue>
    </source>
</reference>
<name>A0ABD3KQ21_EUCGL</name>
<proteinExistence type="predicted"/>
<dbReference type="CDD" id="cd06222">
    <property type="entry name" value="RNase_H_like"/>
    <property type="match status" value="1"/>
</dbReference>
<dbReference type="PANTHER" id="PTHR47723:SF19">
    <property type="entry name" value="POLYNUCLEOTIDYL TRANSFERASE, RIBONUCLEASE H-LIKE SUPERFAMILY PROTEIN"/>
    <property type="match status" value="1"/>
</dbReference>
<dbReference type="EMBL" id="JBJKBG010000005">
    <property type="protein sequence ID" value="KAL3740399.1"/>
    <property type="molecule type" value="Genomic_DNA"/>
</dbReference>
<keyword evidence="3" id="KW-1185">Reference proteome</keyword>